<evidence type="ECO:0000256" key="1">
    <source>
        <dbReference type="SAM" id="MobiDB-lite"/>
    </source>
</evidence>
<dbReference type="Proteomes" id="UP001459277">
    <property type="component" value="Unassembled WGS sequence"/>
</dbReference>
<protein>
    <recommendedName>
        <fullName evidence="2">C2H2-type domain-containing protein</fullName>
    </recommendedName>
</protein>
<sequence>MVLRFDTVDCNICGTPYFYEALLAKHKANVHVDNDEIGSRYIMGHLSSLVNVSGLNKLLRSKVCVNSDGQLRAVHLILDFTPLSDSFLDIGNSIRAGDKRINRIDVSILGFLAKRDLLPVEWPTRQAVSQHAVQREESASSLQSLEEEIDGFRFSGEEEVQGKLKDTPDLALVPHEAAEEAVEERVAPTERVAPDTPSTEVGAEQAKDAAPSEVEAGSSAAEPIEAGSLPS</sequence>
<gene>
    <name evidence="3" type="ORF">SO802_014989</name>
</gene>
<dbReference type="AlphaFoldDB" id="A0AAW2CUV5"/>
<accession>A0AAW2CUV5</accession>
<evidence type="ECO:0000313" key="4">
    <source>
        <dbReference type="Proteomes" id="UP001459277"/>
    </source>
</evidence>
<dbReference type="InterPro" id="IPR013087">
    <property type="entry name" value="Znf_C2H2_type"/>
</dbReference>
<evidence type="ECO:0000259" key="2">
    <source>
        <dbReference type="PROSITE" id="PS00028"/>
    </source>
</evidence>
<reference evidence="3 4" key="1">
    <citation type="submission" date="2024-01" db="EMBL/GenBank/DDBJ databases">
        <title>A telomere-to-telomere, gap-free genome of sweet tea (Lithocarpus litseifolius).</title>
        <authorList>
            <person name="Zhou J."/>
        </authorList>
    </citation>
    <scope>NUCLEOTIDE SEQUENCE [LARGE SCALE GENOMIC DNA]</scope>
    <source>
        <strain evidence="3">Zhou-2022a</strain>
        <tissue evidence="3">Leaf</tissue>
    </source>
</reference>
<feature type="domain" description="C2H2-type" evidence="2">
    <location>
        <begin position="10"/>
        <end position="31"/>
    </location>
</feature>
<evidence type="ECO:0000313" key="3">
    <source>
        <dbReference type="EMBL" id="KAL0001208.1"/>
    </source>
</evidence>
<keyword evidence="4" id="KW-1185">Reference proteome</keyword>
<organism evidence="3 4">
    <name type="scientific">Lithocarpus litseifolius</name>
    <dbReference type="NCBI Taxonomy" id="425828"/>
    <lineage>
        <taxon>Eukaryota</taxon>
        <taxon>Viridiplantae</taxon>
        <taxon>Streptophyta</taxon>
        <taxon>Embryophyta</taxon>
        <taxon>Tracheophyta</taxon>
        <taxon>Spermatophyta</taxon>
        <taxon>Magnoliopsida</taxon>
        <taxon>eudicotyledons</taxon>
        <taxon>Gunneridae</taxon>
        <taxon>Pentapetalae</taxon>
        <taxon>rosids</taxon>
        <taxon>fabids</taxon>
        <taxon>Fagales</taxon>
        <taxon>Fagaceae</taxon>
        <taxon>Lithocarpus</taxon>
    </lineage>
</organism>
<proteinExistence type="predicted"/>
<dbReference type="EMBL" id="JAZDWU010000005">
    <property type="protein sequence ID" value="KAL0001208.1"/>
    <property type="molecule type" value="Genomic_DNA"/>
</dbReference>
<name>A0AAW2CUV5_9ROSI</name>
<feature type="region of interest" description="Disordered" evidence="1">
    <location>
        <begin position="175"/>
        <end position="231"/>
    </location>
</feature>
<dbReference type="PROSITE" id="PS00028">
    <property type="entry name" value="ZINC_FINGER_C2H2_1"/>
    <property type="match status" value="1"/>
</dbReference>
<comment type="caution">
    <text evidence="3">The sequence shown here is derived from an EMBL/GenBank/DDBJ whole genome shotgun (WGS) entry which is preliminary data.</text>
</comment>